<dbReference type="Pfam" id="PF07254">
    <property type="entry name" value="Cpta_toxin"/>
    <property type="match status" value="1"/>
</dbReference>
<dbReference type="EMBL" id="UGTS01000006">
    <property type="protein sequence ID" value="SUC39589.1"/>
    <property type="molecule type" value="Genomic_DNA"/>
</dbReference>
<organism evidence="1 2">
    <name type="scientific">Proteus mirabilis</name>
    <dbReference type="NCBI Taxonomy" id="584"/>
    <lineage>
        <taxon>Bacteria</taxon>
        <taxon>Pseudomonadati</taxon>
        <taxon>Pseudomonadota</taxon>
        <taxon>Gammaproteobacteria</taxon>
        <taxon>Enterobacterales</taxon>
        <taxon>Morganellaceae</taxon>
        <taxon>Proteus</taxon>
    </lineage>
</organism>
<dbReference type="AlphaFoldDB" id="A0A379GF11"/>
<evidence type="ECO:0000313" key="1">
    <source>
        <dbReference type="EMBL" id="SUC39589.1"/>
    </source>
</evidence>
<protein>
    <submittedName>
        <fullName evidence="1">Protein of uncharacterized function (DUF1434)</fullName>
    </submittedName>
</protein>
<proteinExistence type="predicted"/>
<gene>
    <name evidence="1" type="ORF">NCTC11938_03849</name>
</gene>
<name>A0A379GF11_PROMI</name>
<dbReference type="InterPro" id="IPR009883">
    <property type="entry name" value="YgfX"/>
</dbReference>
<evidence type="ECO:0000313" key="2">
    <source>
        <dbReference type="Proteomes" id="UP000254191"/>
    </source>
</evidence>
<dbReference type="Proteomes" id="UP000254191">
    <property type="component" value="Unassembled WGS sequence"/>
</dbReference>
<reference evidence="1 2" key="1">
    <citation type="submission" date="2018-06" db="EMBL/GenBank/DDBJ databases">
        <authorList>
            <consortium name="Pathogen Informatics"/>
            <person name="Doyle S."/>
        </authorList>
    </citation>
    <scope>NUCLEOTIDE SEQUENCE [LARGE SCALE GENOMIC DNA]</scope>
    <source>
        <strain evidence="1 2">NCTC11938</strain>
    </source>
</reference>
<accession>A0A379GF11</accession>
<sequence length="56" mass="6743">MKWQIAKQPWISRFGAKITLDSILNNKQITLWVAFDSMPENEWRNFSQLLMQYPDI</sequence>